<keyword evidence="1" id="KW-0812">Transmembrane</keyword>
<comment type="caution">
    <text evidence="2">The sequence shown here is derived from an EMBL/GenBank/DDBJ whole genome shotgun (WGS) entry which is preliminary data.</text>
</comment>
<sequence length="48" mass="4957">MRGVTGAIAMVGALGVLVAVVSYDPTPVRVIVIALCCALTGFLLGRRR</sequence>
<proteinExistence type="predicted"/>
<dbReference type="EMBL" id="JAGINP010000004">
    <property type="protein sequence ID" value="MBP2291690.1"/>
    <property type="molecule type" value="Genomic_DNA"/>
</dbReference>
<protein>
    <recommendedName>
        <fullName evidence="4">PEP-CTERM protein-sorting domain-containing protein</fullName>
    </recommendedName>
</protein>
<evidence type="ECO:0000313" key="3">
    <source>
        <dbReference type="Proteomes" id="UP000781958"/>
    </source>
</evidence>
<accession>A0ABS4SGK0</accession>
<feature type="transmembrane region" description="Helical" evidence="1">
    <location>
        <begin position="28"/>
        <end position="45"/>
    </location>
</feature>
<dbReference type="RefSeq" id="WP_209765252.1">
    <property type="nucleotide sequence ID" value="NZ_JAGINP010000004.1"/>
</dbReference>
<evidence type="ECO:0000256" key="1">
    <source>
        <dbReference type="SAM" id="Phobius"/>
    </source>
</evidence>
<evidence type="ECO:0008006" key="4">
    <source>
        <dbReference type="Google" id="ProtNLM"/>
    </source>
</evidence>
<dbReference type="Proteomes" id="UP000781958">
    <property type="component" value="Unassembled WGS sequence"/>
</dbReference>
<name>A0ABS4SGK0_9PROT</name>
<keyword evidence="1" id="KW-1133">Transmembrane helix</keyword>
<gene>
    <name evidence="2" type="ORF">J2851_001439</name>
</gene>
<keyword evidence="1" id="KW-0472">Membrane</keyword>
<organism evidence="2 3">
    <name type="scientific">Azospirillum rugosum</name>
    <dbReference type="NCBI Taxonomy" id="416170"/>
    <lineage>
        <taxon>Bacteria</taxon>
        <taxon>Pseudomonadati</taxon>
        <taxon>Pseudomonadota</taxon>
        <taxon>Alphaproteobacteria</taxon>
        <taxon>Rhodospirillales</taxon>
        <taxon>Azospirillaceae</taxon>
        <taxon>Azospirillum</taxon>
    </lineage>
</organism>
<keyword evidence="3" id="KW-1185">Reference proteome</keyword>
<evidence type="ECO:0000313" key="2">
    <source>
        <dbReference type="EMBL" id="MBP2291690.1"/>
    </source>
</evidence>
<reference evidence="2 3" key="1">
    <citation type="submission" date="2021-03" db="EMBL/GenBank/DDBJ databases">
        <title>Genomic Encyclopedia of Type Strains, Phase III (KMG-III): the genomes of soil and plant-associated and newly described type strains.</title>
        <authorList>
            <person name="Whitman W."/>
        </authorList>
    </citation>
    <scope>NUCLEOTIDE SEQUENCE [LARGE SCALE GENOMIC DNA]</scope>
    <source>
        <strain evidence="2 3">IMMIB AFH-6</strain>
    </source>
</reference>